<protein>
    <submittedName>
        <fullName evidence="3">AbrB/MazE/SpoVT family DNA-binding domain-containing protein</fullName>
    </submittedName>
</protein>
<dbReference type="PROSITE" id="PS51740">
    <property type="entry name" value="SPOVT_ABRB"/>
    <property type="match status" value="1"/>
</dbReference>
<keyword evidence="1 3" id="KW-0238">DNA-binding</keyword>
<evidence type="ECO:0000313" key="3">
    <source>
        <dbReference type="EMBL" id="HDW51310.1"/>
    </source>
</evidence>
<comment type="caution">
    <text evidence="3">The sequence shown here is derived from an EMBL/GenBank/DDBJ whole genome shotgun (WGS) entry which is preliminary data.</text>
</comment>
<dbReference type="InterPro" id="IPR007159">
    <property type="entry name" value="SpoVT-AbrB_dom"/>
</dbReference>
<dbReference type="NCBIfam" id="TIGR01439">
    <property type="entry name" value="lp_hng_hel_AbrB"/>
    <property type="match status" value="1"/>
</dbReference>
<dbReference type="Pfam" id="PF04014">
    <property type="entry name" value="MazE_antitoxin"/>
    <property type="match status" value="1"/>
</dbReference>
<dbReference type="EMBL" id="DSMV01000064">
    <property type="protein sequence ID" value="HDW51310.1"/>
    <property type="molecule type" value="Genomic_DNA"/>
</dbReference>
<feature type="domain" description="SpoVT-AbrB" evidence="2">
    <location>
        <begin position="1"/>
        <end position="44"/>
    </location>
</feature>
<name>A0A7C1J7N9_9THEO</name>
<proteinExistence type="predicted"/>
<dbReference type="Gene3D" id="2.10.260.10">
    <property type="match status" value="1"/>
</dbReference>
<reference evidence="3" key="1">
    <citation type="journal article" date="2020" name="mSystems">
        <title>Genome- and Community-Level Interaction Insights into Carbon Utilization and Element Cycling Functions of Hydrothermarchaeota in Hydrothermal Sediment.</title>
        <authorList>
            <person name="Zhou Z."/>
            <person name="Liu Y."/>
            <person name="Xu W."/>
            <person name="Pan J."/>
            <person name="Luo Z.H."/>
            <person name="Li M."/>
        </authorList>
    </citation>
    <scope>NUCLEOTIDE SEQUENCE [LARGE SCALE GENOMIC DNA]</scope>
    <source>
        <strain evidence="3">SpSt-301</strain>
    </source>
</reference>
<gene>
    <name evidence="3" type="ORF">ENQ35_00960</name>
</gene>
<sequence>MVKLSSKRQITTPAAFCKALGLKPGEKVLLEIVGDKVIISPKIKSYTNLLSDCLRDVYGKTKEEIELCLRRERASWEEKLRFNAVASIRFYVLK</sequence>
<evidence type="ECO:0000259" key="2">
    <source>
        <dbReference type="PROSITE" id="PS51740"/>
    </source>
</evidence>
<dbReference type="AlphaFoldDB" id="A0A7C1J7N9"/>
<dbReference type="GO" id="GO:0003677">
    <property type="term" value="F:DNA binding"/>
    <property type="evidence" value="ECO:0007669"/>
    <property type="project" value="UniProtKB-UniRule"/>
</dbReference>
<dbReference type="SMART" id="SM00966">
    <property type="entry name" value="SpoVT_AbrB"/>
    <property type="match status" value="1"/>
</dbReference>
<evidence type="ECO:0000256" key="1">
    <source>
        <dbReference type="PROSITE-ProRule" id="PRU01076"/>
    </source>
</evidence>
<organism evidence="3">
    <name type="scientific">Ammonifex degensii</name>
    <dbReference type="NCBI Taxonomy" id="42838"/>
    <lineage>
        <taxon>Bacteria</taxon>
        <taxon>Bacillati</taxon>
        <taxon>Bacillota</taxon>
        <taxon>Clostridia</taxon>
        <taxon>Thermoanaerobacterales</taxon>
        <taxon>Thermoanaerobacteraceae</taxon>
        <taxon>Ammonifex</taxon>
    </lineage>
</organism>
<dbReference type="InterPro" id="IPR037914">
    <property type="entry name" value="SpoVT-AbrB_sf"/>
</dbReference>
<dbReference type="SUPFAM" id="SSF89447">
    <property type="entry name" value="AbrB/MazE/MraZ-like"/>
    <property type="match status" value="1"/>
</dbReference>
<accession>A0A7C1J7N9</accession>